<dbReference type="GO" id="GO:0005737">
    <property type="term" value="C:cytoplasm"/>
    <property type="evidence" value="ECO:0007669"/>
    <property type="project" value="UniProtKB-SubCell"/>
</dbReference>
<dbReference type="SUPFAM" id="SSF52172">
    <property type="entry name" value="CheY-like"/>
    <property type="match status" value="1"/>
</dbReference>
<sequence>MRIAIVNDMAMAVEALKRVLLTVPGYEVAWVARDGADAIAHCAKDTPDLILMDLFMPVIDGVEATRQIMKQSPCVILIVSASVEKNAGKVFEAMGYGARDAVNTPVLGIQGSLESAQPLLTKIAILSKLIGKSSQTSTPKPQTSNFTSFSTPSTLLPPLVAIGSSTGGPKALAAILSRLPADFGAAIAIVQHVDMQFSAGLVDWLNQQTPLTVKLATIGDRLEKGTVLVAGTNDHLSLRSDFTLHYTKEPIDYPYRPSVDVFFKSLAQYWNRKETAVLLTGMGQDGAEGLSLLRSRGWHTIAQDEKSSVIYGMPKAAVQLNAAVEVLPPEAIADRLVQRVMFKSLGILNVNPDEAKRKK</sequence>
<keyword evidence="3 5" id="KW-0378">Hydrolase</keyword>
<evidence type="ECO:0000256" key="2">
    <source>
        <dbReference type="ARBA" id="ARBA00022500"/>
    </source>
</evidence>
<dbReference type="InterPro" id="IPR011006">
    <property type="entry name" value="CheY-like_superfamily"/>
</dbReference>
<keyword evidence="2 5" id="KW-0145">Chemotaxis</keyword>
<feature type="active site" evidence="5 6">
    <location>
        <position position="285"/>
    </location>
</feature>
<evidence type="ECO:0000256" key="6">
    <source>
        <dbReference type="PROSITE-ProRule" id="PRU00050"/>
    </source>
</evidence>
<comment type="function">
    <text evidence="5">Involved in chemotaxis. Part of a chemotaxis signal transduction system that modulates chemotaxis in response to various stimuli. Catalyzes the demethylation of specific methylglutamate residues introduced into the chemoreceptors (methyl-accepting chemotaxis proteins or MCP) by CheR. Also mediates the irreversible deamidation of specific glutamine residues to glutamic acid.</text>
</comment>
<dbReference type="InterPro" id="IPR035909">
    <property type="entry name" value="CheB_C"/>
</dbReference>
<dbReference type="NCBIfam" id="NF001965">
    <property type="entry name" value="PRK00742.1"/>
    <property type="match status" value="1"/>
</dbReference>
<organism evidence="10 11">
    <name type="scientific">Crinalium epipsammum PCC 9333</name>
    <dbReference type="NCBI Taxonomy" id="1173022"/>
    <lineage>
        <taxon>Bacteria</taxon>
        <taxon>Bacillati</taxon>
        <taxon>Cyanobacteriota</taxon>
        <taxon>Cyanophyceae</taxon>
        <taxon>Gomontiellales</taxon>
        <taxon>Gomontiellaceae</taxon>
        <taxon>Crinalium</taxon>
    </lineage>
</organism>
<feature type="active site" evidence="5 6">
    <location>
        <position position="165"/>
    </location>
</feature>
<dbReference type="GO" id="GO:0008984">
    <property type="term" value="F:protein-glutamate methylesterase activity"/>
    <property type="evidence" value="ECO:0007669"/>
    <property type="project" value="UniProtKB-UniRule"/>
</dbReference>
<dbReference type="CDD" id="cd16432">
    <property type="entry name" value="CheB_Rec"/>
    <property type="match status" value="1"/>
</dbReference>
<comment type="PTM">
    <text evidence="5">Phosphorylated by CheA. Phosphorylation of the N-terminal regulatory domain activates the methylesterase activity.</text>
</comment>
<comment type="similarity">
    <text evidence="5">Belongs to the CheB family.</text>
</comment>
<dbReference type="PROSITE" id="PS50110">
    <property type="entry name" value="RESPONSE_REGULATORY"/>
    <property type="match status" value="1"/>
</dbReference>
<dbReference type="NCBIfam" id="NF009206">
    <property type="entry name" value="PRK12555.1"/>
    <property type="match status" value="1"/>
</dbReference>
<dbReference type="PANTHER" id="PTHR42872:SF6">
    <property type="entry name" value="PROTEIN-GLUTAMATE METHYLESTERASE_PROTEIN-GLUTAMINE GLUTAMINASE"/>
    <property type="match status" value="1"/>
</dbReference>
<dbReference type="GO" id="GO:0050568">
    <property type="term" value="F:protein-glutamine glutaminase activity"/>
    <property type="evidence" value="ECO:0007669"/>
    <property type="project" value="UniProtKB-UniRule"/>
</dbReference>
<dbReference type="KEGG" id="cep:Cri9333_3461"/>
<feature type="active site" evidence="5 6">
    <location>
        <position position="192"/>
    </location>
</feature>
<proteinExistence type="inferred from homology"/>
<keyword evidence="5 7" id="KW-0597">Phosphoprotein</keyword>
<dbReference type="RefSeq" id="WP_015204391.1">
    <property type="nucleotide sequence ID" value="NC_019753.1"/>
</dbReference>
<protein>
    <recommendedName>
        <fullName evidence="5">Protein-glutamate methylesterase/protein-glutamine glutaminase</fullName>
        <ecNumber evidence="5">3.1.1.61</ecNumber>
        <ecNumber evidence="5">3.5.1.44</ecNumber>
    </recommendedName>
</protein>
<evidence type="ECO:0000313" key="10">
    <source>
        <dbReference type="EMBL" id="AFZ14286.1"/>
    </source>
</evidence>
<evidence type="ECO:0000256" key="7">
    <source>
        <dbReference type="PROSITE-ProRule" id="PRU00169"/>
    </source>
</evidence>
<feature type="modified residue" description="4-aspartylphosphate" evidence="5 7">
    <location>
        <position position="53"/>
    </location>
</feature>
<dbReference type="OrthoDB" id="9793421at2"/>
<dbReference type="PIRSF" id="PIRSF000876">
    <property type="entry name" value="RR_chemtxs_CheB"/>
    <property type="match status" value="1"/>
</dbReference>
<keyword evidence="11" id="KW-1185">Reference proteome</keyword>
<gene>
    <name evidence="5" type="primary">cheB</name>
    <name evidence="10" type="ORF">Cri9333_3461</name>
</gene>
<evidence type="ECO:0000259" key="8">
    <source>
        <dbReference type="PROSITE" id="PS50110"/>
    </source>
</evidence>
<comment type="domain">
    <text evidence="5">Contains a C-terminal catalytic domain, and an N-terminal region which modulates catalytic activity.</text>
</comment>
<comment type="catalytic activity">
    <reaction evidence="4 5">
        <text>[protein]-L-glutamate 5-O-methyl ester + H2O = L-glutamyl-[protein] + methanol + H(+)</text>
        <dbReference type="Rhea" id="RHEA:23236"/>
        <dbReference type="Rhea" id="RHEA-COMP:10208"/>
        <dbReference type="Rhea" id="RHEA-COMP:10311"/>
        <dbReference type="ChEBI" id="CHEBI:15377"/>
        <dbReference type="ChEBI" id="CHEBI:15378"/>
        <dbReference type="ChEBI" id="CHEBI:17790"/>
        <dbReference type="ChEBI" id="CHEBI:29973"/>
        <dbReference type="ChEBI" id="CHEBI:82795"/>
        <dbReference type="EC" id="3.1.1.61"/>
    </reaction>
</comment>
<dbReference type="InterPro" id="IPR000673">
    <property type="entry name" value="Sig_transdc_resp-reg_Me-estase"/>
</dbReference>
<dbReference type="CDD" id="cd17541">
    <property type="entry name" value="REC_CheB-like"/>
    <property type="match status" value="1"/>
</dbReference>
<dbReference type="InterPro" id="IPR008248">
    <property type="entry name" value="CheB-like"/>
</dbReference>
<evidence type="ECO:0000256" key="4">
    <source>
        <dbReference type="ARBA" id="ARBA00048267"/>
    </source>
</evidence>
<dbReference type="GO" id="GO:0006935">
    <property type="term" value="P:chemotaxis"/>
    <property type="evidence" value="ECO:0007669"/>
    <property type="project" value="UniProtKB-UniRule"/>
</dbReference>
<dbReference type="Pfam" id="PF00072">
    <property type="entry name" value="Response_reg"/>
    <property type="match status" value="1"/>
</dbReference>
<evidence type="ECO:0000259" key="9">
    <source>
        <dbReference type="PROSITE" id="PS50122"/>
    </source>
</evidence>
<evidence type="ECO:0000256" key="1">
    <source>
        <dbReference type="ARBA" id="ARBA00022490"/>
    </source>
</evidence>
<dbReference type="Proteomes" id="UP000010472">
    <property type="component" value="Chromosome"/>
</dbReference>
<dbReference type="EMBL" id="CP003620">
    <property type="protein sequence ID" value="AFZ14286.1"/>
    <property type="molecule type" value="Genomic_DNA"/>
</dbReference>
<evidence type="ECO:0000256" key="3">
    <source>
        <dbReference type="ARBA" id="ARBA00022801"/>
    </source>
</evidence>
<evidence type="ECO:0000313" key="11">
    <source>
        <dbReference type="Proteomes" id="UP000010472"/>
    </source>
</evidence>
<dbReference type="Gene3D" id="3.40.50.180">
    <property type="entry name" value="Methylesterase CheB, C-terminal domain"/>
    <property type="match status" value="1"/>
</dbReference>
<dbReference type="HAMAP" id="MF_00099">
    <property type="entry name" value="CheB_chemtxs"/>
    <property type="match status" value="1"/>
</dbReference>
<comment type="catalytic activity">
    <reaction evidence="5">
        <text>L-glutaminyl-[protein] + H2O = L-glutamyl-[protein] + NH4(+)</text>
        <dbReference type="Rhea" id="RHEA:16441"/>
        <dbReference type="Rhea" id="RHEA-COMP:10207"/>
        <dbReference type="Rhea" id="RHEA-COMP:10208"/>
        <dbReference type="ChEBI" id="CHEBI:15377"/>
        <dbReference type="ChEBI" id="CHEBI:28938"/>
        <dbReference type="ChEBI" id="CHEBI:29973"/>
        <dbReference type="ChEBI" id="CHEBI:30011"/>
        <dbReference type="EC" id="3.5.1.44"/>
    </reaction>
</comment>
<name>K9W243_9CYAN</name>
<feature type="domain" description="Response regulatory" evidence="8">
    <location>
        <begin position="2"/>
        <end position="119"/>
    </location>
</feature>
<dbReference type="Pfam" id="PF01339">
    <property type="entry name" value="CheB_methylest"/>
    <property type="match status" value="1"/>
</dbReference>
<dbReference type="InterPro" id="IPR001789">
    <property type="entry name" value="Sig_transdc_resp-reg_receiver"/>
</dbReference>
<dbReference type="PATRIC" id="fig|1173022.3.peg.3734"/>
<evidence type="ECO:0000256" key="5">
    <source>
        <dbReference type="HAMAP-Rule" id="MF_00099"/>
    </source>
</evidence>
<dbReference type="HOGENOM" id="CLU_000445_51_0_3"/>
<feature type="domain" description="CheB-type methylesterase" evidence="9">
    <location>
        <begin position="152"/>
        <end position="343"/>
    </location>
</feature>
<dbReference type="GO" id="GO:0000156">
    <property type="term" value="F:phosphorelay response regulator activity"/>
    <property type="evidence" value="ECO:0007669"/>
    <property type="project" value="InterPro"/>
</dbReference>
<reference evidence="10 11" key="1">
    <citation type="submission" date="2012-06" db="EMBL/GenBank/DDBJ databases">
        <title>Finished chromosome of genome of Crinalium epipsammum PCC 9333.</title>
        <authorList>
            <consortium name="US DOE Joint Genome Institute"/>
            <person name="Gugger M."/>
            <person name="Coursin T."/>
            <person name="Rippka R."/>
            <person name="Tandeau De Marsac N."/>
            <person name="Huntemann M."/>
            <person name="Wei C.-L."/>
            <person name="Han J."/>
            <person name="Detter J.C."/>
            <person name="Han C."/>
            <person name="Tapia R."/>
            <person name="Davenport K."/>
            <person name="Daligault H."/>
            <person name="Erkkila T."/>
            <person name="Gu W."/>
            <person name="Munk A.C.C."/>
            <person name="Teshima H."/>
            <person name="Xu Y."/>
            <person name="Chain P."/>
            <person name="Chen A."/>
            <person name="Krypides N."/>
            <person name="Mavromatis K."/>
            <person name="Markowitz V."/>
            <person name="Szeto E."/>
            <person name="Ivanova N."/>
            <person name="Mikhailova N."/>
            <person name="Ovchinnikova G."/>
            <person name="Pagani I."/>
            <person name="Pati A."/>
            <person name="Goodwin L."/>
            <person name="Peters L."/>
            <person name="Pitluck S."/>
            <person name="Woyke T."/>
            <person name="Kerfeld C."/>
        </authorList>
    </citation>
    <scope>NUCLEOTIDE SEQUENCE [LARGE SCALE GENOMIC DNA]</scope>
    <source>
        <strain evidence="10 11">PCC 9333</strain>
    </source>
</reference>
<dbReference type="EC" id="3.5.1.44" evidence="5"/>
<dbReference type="PANTHER" id="PTHR42872">
    <property type="entry name" value="PROTEIN-GLUTAMATE METHYLESTERASE/PROTEIN-GLUTAMINE GLUTAMINASE"/>
    <property type="match status" value="1"/>
</dbReference>
<accession>K9W243</accession>
<dbReference type="EC" id="3.1.1.61" evidence="5"/>
<keyword evidence="1 5" id="KW-0963">Cytoplasm</keyword>
<comment type="subcellular location">
    <subcellularLocation>
        <location evidence="5">Cytoplasm</location>
    </subcellularLocation>
</comment>
<dbReference type="PROSITE" id="PS50122">
    <property type="entry name" value="CHEB"/>
    <property type="match status" value="1"/>
</dbReference>
<dbReference type="eggNOG" id="COG2201">
    <property type="taxonomic scope" value="Bacteria"/>
</dbReference>
<dbReference type="STRING" id="1173022.Cri9333_3461"/>
<dbReference type="AlphaFoldDB" id="K9W243"/>
<dbReference type="SUPFAM" id="SSF52738">
    <property type="entry name" value="Methylesterase CheB, C-terminal domain"/>
    <property type="match status" value="1"/>
</dbReference>
<dbReference type="SMART" id="SM00448">
    <property type="entry name" value="REC"/>
    <property type="match status" value="1"/>
</dbReference>
<dbReference type="Gene3D" id="3.40.50.2300">
    <property type="match status" value="1"/>
</dbReference>